<dbReference type="EMBL" id="BAABHS010000006">
    <property type="protein sequence ID" value="GAA4958274.1"/>
    <property type="molecule type" value="Genomic_DNA"/>
</dbReference>
<dbReference type="InterPro" id="IPR036412">
    <property type="entry name" value="HAD-like_sf"/>
</dbReference>
<sequence>MLLIDADDTLWENNILFERVIDAYLDWLTPPGLTRAQVRTELNAIEHANAVTLGYGSQVFLLSLAECAAKLTGRPTTDADREHIELLAAPLLRRGGIELIPGVADTLTALGARHELRLVTKGDLDEQTAKVAASGIGDHFRSVHVVPEKNTATYLALIAELGLDPATAWMIGNSPKSDILPAREAGLRAVFIPHEHTWVLEHDVVDPADGGILQLASFAELLHHF</sequence>
<dbReference type="Pfam" id="PF00702">
    <property type="entry name" value="Hydrolase"/>
    <property type="match status" value="1"/>
</dbReference>
<dbReference type="Proteomes" id="UP001500466">
    <property type="component" value="Unassembled WGS sequence"/>
</dbReference>
<dbReference type="PANTHER" id="PTHR46470:SF4">
    <property type="entry name" value="5-AMINO-6-(5-PHOSPHO-D-RIBITYLAMINO)URACIL PHOSPHATASE YIGB"/>
    <property type="match status" value="1"/>
</dbReference>
<dbReference type="InterPro" id="IPR023198">
    <property type="entry name" value="PGP-like_dom2"/>
</dbReference>
<dbReference type="InterPro" id="IPR023214">
    <property type="entry name" value="HAD_sf"/>
</dbReference>
<dbReference type="InterPro" id="IPR051400">
    <property type="entry name" value="HAD-like_hydrolase"/>
</dbReference>
<keyword evidence="4" id="KW-1185">Reference proteome</keyword>
<evidence type="ECO:0000313" key="3">
    <source>
        <dbReference type="EMBL" id="GAA4958274.1"/>
    </source>
</evidence>
<dbReference type="Gene3D" id="3.40.50.1000">
    <property type="entry name" value="HAD superfamily/HAD-like"/>
    <property type="match status" value="1"/>
</dbReference>
<accession>A0ABP9H0G7</accession>
<name>A0ABP9H0G7_9ACTN</name>
<keyword evidence="2" id="KW-0460">Magnesium</keyword>
<dbReference type="SFLD" id="SFLDS00003">
    <property type="entry name" value="Haloacid_Dehalogenase"/>
    <property type="match status" value="1"/>
</dbReference>
<evidence type="ECO:0000313" key="4">
    <source>
        <dbReference type="Proteomes" id="UP001500466"/>
    </source>
</evidence>
<reference evidence="4" key="1">
    <citation type="journal article" date="2019" name="Int. J. Syst. Evol. Microbiol.">
        <title>The Global Catalogue of Microorganisms (GCM) 10K type strain sequencing project: providing services to taxonomists for standard genome sequencing and annotation.</title>
        <authorList>
            <consortium name="The Broad Institute Genomics Platform"/>
            <consortium name="The Broad Institute Genome Sequencing Center for Infectious Disease"/>
            <person name="Wu L."/>
            <person name="Ma J."/>
        </authorList>
    </citation>
    <scope>NUCLEOTIDE SEQUENCE [LARGE SCALE GENOMIC DNA]</scope>
    <source>
        <strain evidence="4">JCM 17986</strain>
    </source>
</reference>
<protein>
    <submittedName>
        <fullName evidence="3">HAD family hydrolase</fullName>
    </submittedName>
</protein>
<comment type="caution">
    <text evidence="3">The sequence shown here is derived from an EMBL/GenBank/DDBJ whole genome shotgun (WGS) entry which is preliminary data.</text>
</comment>
<gene>
    <name evidence="3" type="ORF">GCM10023205_21090</name>
</gene>
<dbReference type="SFLD" id="SFLDG01129">
    <property type="entry name" value="C1.5:_HAD__Beta-PGM__Phosphata"/>
    <property type="match status" value="1"/>
</dbReference>
<evidence type="ECO:0000256" key="1">
    <source>
        <dbReference type="ARBA" id="ARBA00022801"/>
    </source>
</evidence>
<keyword evidence="1 3" id="KW-0378">Hydrolase</keyword>
<evidence type="ECO:0000256" key="2">
    <source>
        <dbReference type="ARBA" id="ARBA00022842"/>
    </source>
</evidence>
<dbReference type="PANTHER" id="PTHR46470">
    <property type="entry name" value="N-ACYLNEURAMINATE-9-PHOSPHATASE"/>
    <property type="match status" value="1"/>
</dbReference>
<proteinExistence type="predicted"/>
<organism evidence="3 4">
    <name type="scientific">Yinghuangia aomiensis</name>
    <dbReference type="NCBI Taxonomy" id="676205"/>
    <lineage>
        <taxon>Bacteria</taxon>
        <taxon>Bacillati</taxon>
        <taxon>Actinomycetota</taxon>
        <taxon>Actinomycetes</taxon>
        <taxon>Kitasatosporales</taxon>
        <taxon>Streptomycetaceae</taxon>
        <taxon>Yinghuangia</taxon>
    </lineage>
</organism>
<dbReference type="GO" id="GO:0016787">
    <property type="term" value="F:hydrolase activity"/>
    <property type="evidence" value="ECO:0007669"/>
    <property type="project" value="UniProtKB-KW"/>
</dbReference>
<dbReference type="Gene3D" id="1.10.150.240">
    <property type="entry name" value="Putative phosphatase, domain 2"/>
    <property type="match status" value="1"/>
</dbReference>
<dbReference type="SUPFAM" id="SSF56784">
    <property type="entry name" value="HAD-like"/>
    <property type="match status" value="1"/>
</dbReference>